<organism evidence="2 3">
    <name type="scientific">Dyadobacter subterraneus</name>
    <dbReference type="NCBI Taxonomy" id="2773304"/>
    <lineage>
        <taxon>Bacteria</taxon>
        <taxon>Pseudomonadati</taxon>
        <taxon>Bacteroidota</taxon>
        <taxon>Cytophagia</taxon>
        <taxon>Cytophagales</taxon>
        <taxon>Spirosomataceae</taxon>
        <taxon>Dyadobacter</taxon>
    </lineage>
</organism>
<evidence type="ECO:0000313" key="2">
    <source>
        <dbReference type="EMBL" id="MBE9465600.1"/>
    </source>
</evidence>
<evidence type="ECO:0000313" key="3">
    <source>
        <dbReference type="Proteomes" id="UP000634134"/>
    </source>
</evidence>
<dbReference type="Gene3D" id="3.10.450.50">
    <property type="match status" value="1"/>
</dbReference>
<sequence>MHRFKFLLFVIILIFSKQIVMAQSQDAAVRASVDKLFDGMRSGDSSVVRSVFIPQSTLTSVSTNAKDSVMTHVSKTDDFVAAVGKPHTEKWDERIYDVKISVDGPMAIVWAPYKFYRGETFSHCGVNVFTMIKTKSGWKINSITDTRRKTDCL</sequence>
<dbReference type="Proteomes" id="UP000634134">
    <property type="component" value="Unassembled WGS sequence"/>
</dbReference>
<evidence type="ECO:0000256" key="1">
    <source>
        <dbReference type="SAM" id="SignalP"/>
    </source>
</evidence>
<dbReference type="EMBL" id="JACYGY010000002">
    <property type="protein sequence ID" value="MBE9465600.1"/>
    <property type="molecule type" value="Genomic_DNA"/>
</dbReference>
<keyword evidence="3" id="KW-1185">Reference proteome</keyword>
<feature type="chain" id="PRO_5045754944" evidence="1">
    <location>
        <begin position="23"/>
        <end position="153"/>
    </location>
</feature>
<dbReference type="InterPro" id="IPR039437">
    <property type="entry name" value="FrzH/put_lumazine-bd"/>
</dbReference>
<accession>A0ABR9WJC7</accession>
<comment type="caution">
    <text evidence="2">The sequence shown here is derived from an EMBL/GenBank/DDBJ whole genome shotgun (WGS) entry which is preliminary data.</text>
</comment>
<dbReference type="Pfam" id="PF12893">
    <property type="entry name" value="Lumazine_bd_2"/>
    <property type="match status" value="1"/>
</dbReference>
<protein>
    <submittedName>
        <fullName evidence="2">Nuclear transport factor 2 family protein</fullName>
    </submittedName>
</protein>
<dbReference type="InterPro" id="IPR032710">
    <property type="entry name" value="NTF2-like_dom_sf"/>
</dbReference>
<keyword evidence="1" id="KW-0732">Signal</keyword>
<feature type="signal peptide" evidence="1">
    <location>
        <begin position="1"/>
        <end position="22"/>
    </location>
</feature>
<dbReference type="SUPFAM" id="SSF54427">
    <property type="entry name" value="NTF2-like"/>
    <property type="match status" value="1"/>
</dbReference>
<proteinExistence type="predicted"/>
<gene>
    <name evidence="2" type="ORF">IEE83_27305</name>
</gene>
<reference evidence="3" key="1">
    <citation type="submission" date="2023-07" db="EMBL/GenBank/DDBJ databases">
        <title>Dyadobacter sp. nov 'subterranea' isolated from contaminted grondwater.</title>
        <authorList>
            <person name="Szabo I."/>
            <person name="Al-Omari J."/>
            <person name="Szerdahelyi S.G."/>
            <person name="Rado J."/>
        </authorList>
    </citation>
    <scope>NUCLEOTIDE SEQUENCE [LARGE SCALE GENOMIC DNA]</scope>
    <source>
        <strain evidence="3">UP-52</strain>
    </source>
</reference>
<name>A0ABR9WJC7_9BACT</name>